<dbReference type="PANTHER" id="PTHR10270">
    <property type="entry name" value="SOX TRANSCRIPTION FACTOR"/>
    <property type="match status" value="1"/>
</dbReference>
<gene>
    <name evidence="5" type="ORF">CPELLU_LOCUS8133</name>
</gene>
<protein>
    <submittedName>
        <fullName evidence="5">17712_t:CDS:1</fullName>
    </submittedName>
</protein>
<reference evidence="5" key="1">
    <citation type="submission" date="2021-06" db="EMBL/GenBank/DDBJ databases">
        <authorList>
            <person name="Kallberg Y."/>
            <person name="Tangrot J."/>
            <person name="Rosling A."/>
        </authorList>
    </citation>
    <scope>NUCLEOTIDE SEQUENCE</scope>
    <source>
        <strain evidence="5">FL966</strain>
    </source>
</reference>
<evidence type="ECO:0000256" key="3">
    <source>
        <dbReference type="PROSITE-ProRule" id="PRU00267"/>
    </source>
</evidence>
<dbReference type="PANTHER" id="PTHR10270:SF161">
    <property type="entry name" value="SEX-DETERMINING REGION Y PROTEIN"/>
    <property type="match status" value="1"/>
</dbReference>
<dbReference type="OrthoDB" id="1919336at2759"/>
<proteinExistence type="predicted"/>
<name>A0A9N9GQ71_9GLOM</name>
<dbReference type="GO" id="GO:0005634">
    <property type="term" value="C:nucleus"/>
    <property type="evidence" value="ECO:0007669"/>
    <property type="project" value="UniProtKB-UniRule"/>
</dbReference>
<feature type="domain" description="HMG box" evidence="4">
    <location>
        <begin position="66"/>
        <end position="132"/>
    </location>
</feature>
<dbReference type="Gene3D" id="1.10.30.10">
    <property type="entry name" value="High mobility group box domain"/>
    <property type="match status" value="1"/>
</dbReference>
<accession>A0A9N9GQ71</accession>
<dbReference type="SUPFAM" id="SSF47095">
    <property type="entry name" value="HMG-box"/>
    <property type="match status" value="1"/>
</dbReference>
<dbReference type="AlphaFoldDB" id="A0A9N9GQ71"/>
<evidence type="ECO:0000256" key="1">
    <source>
        <dbReference type="ARBA" id="ARBA00023125"/>
    </source>
</evidence>
<keyword evidence="6" id="KW-1185">Reference proteome</keyword>
<dbReference type="GO" id="GO:0001228">
    <property type="term" value="F:DNA-binding transcription activator activity, RNA polymerase II-specific"/>
    <property type="evidence" value="ECO:0007669"/>
    <property type="project" value="TreeGrafter"/>
</dbReference>
<comment type="caution">
    <text evidence="5">The sequence shown here is derived from an EMBL/GenBank/DDBJ whole genome shotgun (WGS) entry which is preliminary data.</text>
</comment>
<dbReference type="PROSITE" id="PS50118">
    <property type="entry name" value="HMG_BOX_2"/>
    <property type="match status" value="1"/>
</dbReference>
<dbReference type="Pfam" id="PF00505">
    <property type="entry name" value="HMG_box"/>
    <property type="match status" value="1"/>
</dbReference>
<evidence type="ECO:0000313" key="6">
    <source>
        <dbReference type="Proteomes" id="UP000789759"/>
    </source>
</evidence>
<dbReference type="SMART" id="SM00398">
    <property type="entry name" value="HMG"/>
    <property type="match status" value="1"/>
</dbReference>
<feature type="DNA-binding region" description="HMG box" evidence="3">
    <location>
        <begin position="66"/>
        <end position="132"/>
    </location>
</feature>
<evidence type="ECO:0000259" key="4">
    <source>
        <dbReference type="PROSITE" id="PS50118"/>
    </source>
</evidence>
<dbReference type="EMBL" id="CAJVQA010005661">
    <property type="protein sequence ID" value="CAG8625449.1"/>
    <property type="molecule type" value="Genomic_DNA"/>
</dbReference>
<dbReference type="GO" id="GO:0030154">
    <property type="term" value="P:cell differentiation"/>
    <property type="evidence" value="ECO:0007669"/>
    <property type="project" value="TreeGrafter"/>
</dbReference>
<dbReference type="GO" id="GO:0000978">
    <property type="term" value="F:RNA polymerase II cis-regulatory region sequence-specific DNA binding"/>
    <property type="evidence" value="ECO:0007669"/>
    <property type="project" value="TreeGrafter"/>
</dbReference>
<sequence>MNPNNFVSIEESDGFQNIERNNGIFVFIIQGFSPFLIHEDATKKLKTIKEFPELNIHVSALIFDFIKHPLNAFMLYRKEKMKDNPSMDTHQISKIARNEWNKLPESEKACYKLQSEKLRMQFKSKNLKCKYKTRKQKLLKSLSVLFQSII</sequence>
<keyword evidence="2" id="KW-0804">Transcription</keyword>
<dbReference type="InterPro" id="IPR036910">
    <property type="entry name" value="HMG_box_dom_sf"/>
</dbReference>
<evidence type="ECO:0000256" key="2">
    <source>
        <dbReference type="ARBA" id="ARBA00023163"/>
    </source>
</evidence>
<dbReference type="InterPro" id="IPR009071">
    <property type="entry name" value="HMG_box_dom"/>
</dbReference>
<keyword evidence="1 3" id="KW-0238">DNA-binding</keyword>
<dbReference type="InterPro" id="IPR050140">
    <property type="entry name" value="SRY-related_HMG-box_TF-like"/>
</dbReference>
<organism evidence="5 6">
    <name type="scientific">Cetraspora pellucida</name>
    <dbReference type="NCBI Taxonomy" id="1433469"/>
    <lineage>
        <taxon>Eukaryota</taxon>
        <taxon>Fungi</taxon>
        <taxon>Fungi incertae sedis</taxon>
        <taxon>Mucoromycota</taxon>
        <taxon>Glomeromycotina</taxon>
        <taxon>Glomeromycetes</taxon>
        <taxon>Diversisporales</taxon>
        <taxon>Gigasporaceae</taxon>
        <taxon>Cetraspora</taxon>
    </lineage>
</organism>
<keyword evidence="3" id="KW-0539">Nucleus</keyword>
<evidence type="ECO:0000313" key="5">
    <source>
        <dbReference type="EMBL" id="CAG8625449.1"/>
    </source>
</evidence>
<dbReference type="Proteomes" id="UP000789759">
    <property type="component" value="Unassembled WGS sequence"/>
</dbReference>